<organism evidence="4 5">
    <name type="scientific">Nitrospirillum amazonense</name>
    <dbReference type="NCBI Taxonomy" id="28077"/>
    <lineage>
        <taxon>Bacteria</taxon>
        <taxon>Pseudomonadati</taxon>
        <taxon>Pseudomonadota</taxon>
        <taxon>Alphaproteobacteria</taxon>
        <taxon>Rhodospirillales</taxon>
        <taxon>Azospirillaceae</taxon>
        <taxon>Nitrospirillum</taxon>
    </lineage>
</organism>
<dbReference type="InterPro" id="IPR011006">
    <property type="entry name" value="CheY-like_superfamily"/>
</dbReference>
<dbReference type="PANTHER" id="PTHR44591">
    <property type="entry name" value="STRESS RESPONSE REGULATOR PROTEIN 1"/>
    <property type="match status" value="1"/>
</dbReference>
<evidence type="ECO:0000313" key="5">
    <source>
        <dbReference type="Proteomes" id="UP000320516"/>
    </source>
</evidence>
<dbReference type="AlphaFoldDB" id="A0A560JKZ5"/>
<evidence type="ECO:0000313" key="4">
    <source>
        <dbReference type="EMBL" id="TWB71851.1"/>
    </source>
</evidence>
<name>A0A560JKZ5_9PROT</name>
<dbReference type="EMBL" id="VITV01000006">
    <property type="protein sequence ID" value="TWB71851.1"/>
    <property type="molecule type" value="Genomic_DNA"/>
</dbReference>
<sequence length="127" mass="13823">MTIGMTSERTVAVVDDDASVRASLEDLLQSFGFGTAVFPSAEDLLAFDLDRIDCVISDIQMPGLSGLEIQPLLRQRRCGCAVILLTAFPSEQVRARARKIGVHDFFEKPCNPDALIASVERALAFPP</sequence>
<dbReference type="InterPro" id="IPR001789">
    <property type="entry name" value="Sig_transdc_resp-reg_receiver"/>
</dbReference>
<evidence type="ECO:0000259" key="3">
    <source>
        <dbReference type="PROSITE" id="PS50110"/>
    </source>
</evidence>
<dbReference type="PANTHER" id="PTHR44591:SF25">
    <property type="entry name" value="CHEMOTAXIS TWO-COMPONENT RESPONSE REGULATOR"/>
    <property type="match status" value="1"/>
</dbReference>
<dbReference type="Gene3D" id="3.40.50.2300">
    <property type="match status" value="1"/>
</dbReference>
<comment type="caution">
    <text evidence="4">The sequence shown here is derived from an EMBL/GenBank/DDBJ whole genome shotgun (WGS) entry which is preliminary data.</text>
</comment>
<accession>A0A560JKZ5</accession>
<dbReference type="Proteomes" id="UP000320516">
    <property type="component" value="Unassembled WGS sequence"/>
</dbReference>
<feature type="modified residue" description="4-aspartylphosphate" evidence="2">
    <location>
        <position position="58"/>
    </location>
</feature>
<evidence type="ECO:0000256" key="2">
    <source>
        <dbReference type="PROSITE-ProRule" id="PRU00169"/>
    </source>
</evidence>
<dbReference type="InterPro" id="IPR050595">
    <property type="entry name" value="Bact_response_regulator"/>
</dbReference>
<dbReference type="PROSITE" id="PS50110">
    <property type="entry name" value="RESPONSE_REGULATORY"/>
    <property type="match status" value="1"/>
</dbReference>
<dbReference type="Pfam" id="PF00072">
    <property type="entry name" value="Response_reg"/>
    <property type="match status" value="1"/>
</dbReference>
<evidence type="ECO:0000256" key="1">
    <source>
        <dbReference type="ARBA" id="ARBA00022553"/>
    </source>
</evidence>
<dbReference type="SMART" id="SM00448">
    <property type="entry name" value="REC"/>
    <property type="match status" value="1"/>
</dbReference>
<dbReference type="SUPFAM" id="SSF52172">
    <property type="entry name" value="CheY-like"/>
    <property type="match status" value="1"/>
</dbReference>
<reference evidence="4 5" key="1">
    <citation type="submission" date="2019-06" db="EMBL/GenBank/DDBJ databases">
        <title>Genomic Encyclopedia of Type Strains, Phase IV (KMG-V): Genome sequencing to study the core and pangenomes of soil and plant-associated prokaryotes.</title>
        <authorList>
            <person name="Whitman W."/>
        </authorList>
    </citation>
    <scope>NUCLEOTIDE SEQUENCE [LARGE SCALE GENOMIC DNA]</scope>
    <source>
        <strain evidence="4 5">BR 12005</strain>
    </source>
</reference>
<keyword evidence="1 2" id="KW-0597">Phosphoprotein</keyword>
<dbReference type="RefSeq" id="WP_145611928.1">
    <property type="nucleotide sequence ID" value="NZ_VITV01000006.1"/>
</dbReference>
<protein>
    <submittedName>
        <fullName evidence="4">Response regulator receiver protein</fullName>
    </submittedName>
</protein>
<proteinExistence type="predicted"/>
<dbReference type="GO" id="GO:0000160">
    <property type="term" value="P:phosphorelay signal transduction system"/>
    <property type="evidence" value="ECO:0007669"/>
    <property type="project" value="InterPro"/>
</dbReference>
<feature type="domain" description="Response regulatory" evidence="3">
    <location>
        <begin position="10"/>
        <end position="123"/>
    </location>
</feature>
<gene>
    <name evidence="4" type="ORF">FBZ87_10695</name>
</gene>